<keyword evidence="2" id="KW-0507">mRNA processing</keyword>
<dbReference type="EMBL" id="OB660049">
    <property type="protein sequence ID" value="CAD7222353.1"/>
    <property type="molecule type" value="Genomic_DNA"/>
</dbReference>
<dbReference type="GO" id="GO:0008380">
    <property type="term" value="P:RNA splicing"/>
    <property type="evidence" value="ECO:0007669"/>
    <property type="project" value="UniProtKB-KW"/>
</dbReference>
<dbReference type="AlphaFoldDB" id="A0A7R8W159"/>
<name>A0A7R8W159_9CRUS</name>
<dbReference type="InterPro" id="IPR012677">
    <property type="entry name" value="Nucleotide-bd_a/b_plait_sf"/>
</dbReference>
<organism evidence="7">
    <name type="scientific">Cyprideis torosa</name>
    <dbReference type="NCBI Taxonomy" id="163714"/>
    <lineage>
        <taxon>Eukaryota</taxon>
        <taxon>Metazoa</taxon>
        <taxon>Ecdysozoa</taxon>
        <taxon>Arthropoda</taxon>
        <taxon>Crustacea</taxon>
        <taxon>Oligostraca</taxon>
        <taxon>Ostracoda</taxon>
        <taxon>Podocopa</taxon>
        <taxon>Podocopida</taxon>
        <taxon>Cytherocopina</taxon>
        <taxon>Cytheroidea</taxon>
        <taxon>Cytherideidae</taxon>
        <taxon>Cyprideis</taxon>
    </lineage>
</organism>
<evidence type="ECO:0000256" key="2">
    <source>
        <dbReference type="ARBA" id="ARBA00022664"/>
    </source>
</evidence>
<dbReference type="SUPFAM" id="SSF54928">
    <property type="entry name" value="RNA-binding domain, RBD"/>
    <property type="match status" value="4"/>
</dbReference>
<dbReference type="PROSITE" id="PS50102">
    <property type="entry name" value="RRM"/>
    <property type="match status" value="1"/>
</dbReference>
<feature type="compositionally biased region" description="Low complexity" evidence="6">
    <location>
        <begin position="577"/>
        <end position="599"/>
    </location>
</feature>
<dbReference type="PANTHER" id="PTHR13976">
    <property type="entry name" value="HETEROGENEOUS NUCLEAR RIBONUCLEOPROTEIN-RELATED"/>
    <property type="match status" value="1"/>
</dbReference>
<reference evidence="7" key="1">
    <citation type="submission" date="2020-11" db="EMBL/GenBank/DDBJ databases">
        <authorList>
            <person name="Tran Van P."/>
        </authorList>
    </citation>
    <scope>NUCLEOTIDE SEQUENCE</scope>
</reference>
<dbReference type="InterPro" id="IPR000504">
    <property type="entry name" value="RRM_dom"/>
</dbReference>
<proteinExistence type="inferred from homology"/>
<evidence type="ECO:0000256" key="1">
    <source>
        <dbReference type="ARBA" id="ARBA00008866"/>
    </source>
</evidence>
<feature type="region of interest" description="Disordered" evidence="6">
    <location>
        <begin position="571"/>
        <end position="602"/>
    </location>
</feature>
<comment type="similarity">
    <text evidence="1">Belongs to the ESRP family.</text>
</comment>
<protein>
    <submittedName>
        <fullName evidence="7">Uncharacterized protein</fullName>
    </submittedName>
</protein>
<evidence type="ECO:0000256" key="4">
    <source>
        <dbReference type="ARBA" id="ARBA00022884"/>
    </source>
</evidence>
<dbReference type="CDD" id="cd12254">
    <property type="entry name" value="RRM_hnRNPH_ESRPs_RBM12_like"/>
    <property type="match status" value="1"/>
</dbReference>
<accession>A0A7R8W159</accession>
<dbReference type="SUPFAM" id="SSF53098">
    <property type="entry name" value="Ribonuclease H-like"/>
    <property type="match status" value="1"/>
</dbReference>
<dbReference type="InterPro" id="IPR036397">
    <property type="entry name" value="RNaseH_sf"/>
</dbReference>
<dbReference type="OrthoDB" id="431068at2759"/>
<keyword evidence="5" id="KW-0508">mRNA splicing</keyword>
<dbReference type="InterPro" id="IPR035979">
    <property type="entry name" value="RBD_domain_sf"/>
</dbReference>
<keyword evidence="3" id="KW-0677">Repeat</keyword>
<dbReference type="GO" id="GO:0003723">
    <property type="term" value="F:RNA binding"/>
    <property type="evidence" value="ECO:0007669"/>
    <property type="project" value="UniProtKB-UniRule"/>
</dbReference>
<evidence type="ECO:0000256" key="6">
    <source>
        <dbReference type="SAM" id="MobiDB-lite"/>
    </source>
</evidence>
<evidence type="ECO:0000313" key="7">
    <source>
        <dbReference type="EMBL" id="CAD7222353.1"/>
    </source>
</evidence>
<dbReference type="Gene3D" id="3.30.70.330">
    <property type="match status" value="4"/>
</dbReference>
<dbReference type="Gene3D" id="3.30.420.10">
    <property type="entry name" value="Ribonuclease H-like superfamily/Ribonuclease H"/>
    <property type="match status" value="1"/>
</dbReference>
<dbReference type="InterPro" id="IPR050666">
    <property type="entry name" value="ESRP"/>
</dbReference>
<gene>
    <name evidence="7" type="ORF">CTOB1V02_LOCUS364</name>
</gene>
<dbReference type="SMART" id="SM00360">
    <property type="entry name" value="RRM"/>
    <property type="match status" value="3"/>
</dbReference>
<evidence type="ECO:0000256" key="3">
    <source>
        <dbReference type="ARBA" id="ARBA00022737"/>
    </source>
</evidence>
<sequence length="980" mass="108046">MSHYIVFDVVSNGGNGDDLGSDEEDIVLLVFIVVDAKDGQIHSVSNYPVRPTSTALTDEPVELSTEAKEVYGLTEEIVLTSGTLASRIQEFEDFMKNSVEEEPPGSAVFVTNGMLPLRQALFPETTKKGIKLPPRYYRYLDLRKEAYKFYPGNQSNLTLDEIIRLARGARVGMRNTYINFEELRRSVKLLLALAFLPTNEVPDAFDDTRETFPPTTDAVILGRTISLKLEPWLPFKAPSKPIIRVSIKAFRRDEALQRMNLVQVRQGRDIVKDQKKYGVVNRRLERCQNSRETHGSRLEYLRAMAANQRLVDAKPQVCDIALRNAHTMAVILKDMICKGHTFSTPEVIQPKMEPGLCCFISYYILFSSPDEVINDDYVVRTRGLPWKSTDQDIARFFSGLNLAKGGVALCLTNLGRRNGEAIVRFACSEHRALALKRHKHHMGQRYIEVYKANGDDFIHVAGGTKEEAQTFLSQEGEVIVRMRGLPYDATAKQVVEFFRSGKTQCELVGGEEGVLFVKKLDGKATGDAFVMFDTEETGELALKKHTDSMGNRYIELFRSTAAEVQQIINRPPEVSRHSAPSVQSSSSTSSSPTDLSPQSPIAPMIPSTAIPYNNAMQPIPAVLPASALLAAGTKRDCIRLRGLPYEAQVAHILNFLGEYAKNILYGGVHMVFDNQRQPSGEAFIQMDSEQSAFMAATNKHNKDITIGKKKRYIEVFQCSGHEMAMVLNGILPMLPLPGPPMNLSAAGQPQTAIYTGNGMMMPPLHVPSANTALTLPMMLSQGTHLPAAFAPSLFSHPSPCFYTPPHTPNQISPGATLPPPRTSSIPVSAKRTYQKAFGACGAFLTAAHAAALPLVGSYVTTPTCTQVLPSTAFRAYPATVATTGVAPCVGHPGTPWCYWTYPQPSSSVPCIPTSPSYSPVAHSVGSPLINPDCVELLQNADGRPSGEAYVTFSNQYEAQRAVKEKDRRYMGQRYIELFIH</sequence>
<evidence type="ECO:0000256" key="5">
    <source>
        <dbReference type="ARBA" id="ARBA00023187"/>
    </source>
</evidence>
<keyword evidence="4" id="KW-0694">RNA-binding</keyword>
<dbReference type="GO" id="GO:0006397">
    <property type="term" value="P:mRNA processing"/>
    <property type="evidence" value="ECO:0007669"/>
    <property type="project" value="UniProtKB-KW"/>
</dbReference>
<dbReference type="InterPro" id="IPR012337">
    <property type="entry name" value="RNaseH-like_sf"/>
</dbReference>